<dbReference type="Proteomes" id="UP000582981">
    <property type="component" value="Unassembled WGS sequence"/>
</dbReference>
<reference evidence="2 3" key="1">
    <citation type="submission" date="2020-04" db="EMBL/GenBank/DDBJ databases">
        <title>Molecular characterization of pseudomonads from Agaricus bisporus reveal novel blotch 2 pathogens in Western Europe.</title>
        <authorList>
            <person name="Taparia T."/>
            <person name="Krijger M."/>
            <person name="Haynes E."/>
            <person name="Elpinstone J.G."/>
            <person name="Noble R."/>
            <person name="Van Der Wolf J."/>
        </authorList>
    </citation>
    <scope>NUCLEOTIDE SEQUENCE [LARGE SCALE GENOMIC DNA]</scope>
    <source>
        <strain evidence="2 3">F1001</strain>
    </source>
</reference>
<evidence type="ECO:0000313" key="3">
    <source>
        <dbReference type="Proteomes" id="UP000582981"/>
    </source>
</evidence>
<dbReference type="EMBL" id="JACAPU010000030">
    <property type="protein sequence ID" value="NWB49624.1"/>
    <property type="molecule type" value="Genomic_DNA"/>
</dbReference>
<evidence type="ECO:0000259" key="1">
    <source>
        <dbReference type="Pfam" id="PF20178"/>
    </source>
</evidence>
<feature type="domain" description="Dermonecrotic toxin N-terminal" evidence="1">
    <location>
        <begin position="931"/>
        <end position="1172"/>
    </location>
</feature>
<gene>
    <name evidence="2" type="ORF">HX829_24365</name>
</gene>
<dbReference type="RefSeq" id="WP_177145208.1">
    <property type="nucleotide sequence ID" value="NZ_JACAPU010000030.1"/>
</dbReference>
<protein>
    <recommendedName>
        <fullName evidence="1">Dermonecrotic toxin N-terminal domain-containing protein</fullName>
    </recommendedName>
</protein>
<feature type="domain" description="Dermonecrotic toxin N-terminal" evidence="1">
    <location>
        <begin position="548"/>
        <end position="782"/>
    </location>
</feature>
<accession>A0A7Y7WHY4</accession>
<dbReference type="InterPro" id="IPR046673">
    <property type="entry name" value="ToxA_N"/>
</dbReference>
<proteinExistence type="predicted"/>
<sequence>MSDHPAVYYLSQAMELHDTPSALEGSLGIEATDRNWLRNLFLASQDARQALDTPMSVDKLFIVAQGSLPAELAGTFLVSGPPGHRVFLCTPGFGLEPFDHRELALKKLLERLSLAPQRDELLRFVALRIRTAIRFDPPPTLVSEPILGVVLIDRRQSIETYLDYSLKHLQDELLRLPALKTLLDQLLESQLGRHFPQVSLTALRVISYAIPGADEGTARLPLQQLSTRLLSETLLEHYNRGAWPEGQSREFVAPGYSSSARDTPVWEKTLASLSEQLYSHLESTLQDFWKEPLDNGQPRQDLFIDAMGTRFRAELLQQEQDWNTLRPEDYYSLCGLYPPDASRLHDLTLYTLSVKTSGLSGVLANAFVVRSDRQQHPVFFFYAAGRLLAFESESSLLASVKTRLQDPDHDNDLRHGLSLRERADLKDSQTLDIALTTSDPGVFKALFNSVVAKQLDNVAYVLTRYRNSNGTLALAAAFEQALDVRALIDPRLVALAPLGRWSHRLDLSPSEKVVTPGSRRTLTPTLATVRYQLKTLNELKERITKGLNKRPSLKGFIQSELSRELNLVHRDNLSPDNLYINHYASALPPLGDTTRMPNRSQSLVEHFLERLTQHTGALANTTHSGLFSKDIEGNWARVSDLDITQLNTIVERALPDFLEHYLRQQRSVYSELSEHLSEAVTSGLRREAQFKVLQNTLSETDLELLDNLLDSHRRDQRPGLHGFIPDAFELTLKTDGTAVPIKLRNCYLLTERGGLDNEHSGSVLLWTPVQGAETFHAFHAAEVELQRRLHDPVERLSLLENIARSEWPAHLPLPQPPHTHHRAYPALGFELIQNGFRGNRQNSLVDKAMGDLAHAAASPYSNEHFHRHLQSCLDAHSTVPILEKAIQAAENAALHLALPTWLAGASDNRQFALASLLDRYRQDAATTGDYHQDIPDIRDNARTKIRSLLSRDFPAAGLDPDQISISLTLRNAAEIIREPLTDFALRHFDDIDHSAIIVGTPTGRLPRELTGERLKTLVKEAAVGSHYANLLDSYLSARESGSAQRHRAFRKHCFWQSLLHAFTQVIRNTLSATAHGYIKHLLTMPDGLARKPLNGQSIDVRPLELISGIQAKADPVAGFYLIGPKPGERGPRILLSPQGPQPIFQEYINEGALRADLKNSASLQQRVLDRLAHGRRAHYAQQVFSAHRALLGISDNPLRGNFFQRLYQDTTALLKDMLGRQSMQDQHPVWSTALSWLKAGLEQGATSMLGRLRLPLLVWQTLPQLKDAAQKAWQGRWGEALEEFVISLAQLAVARRGWNQSSLTGPVQTETEDLIESPFADPAWGASRLTPGQKAAILGHEAHDVALADMTADLATGLYQDTMTGKTFAAVSGKVFQVQEDDRRWHIVKDHKRGPWLQQNPYKQWSFDLQGHCLEGLSQ</sequence>
<name>A0A7Y7WHY4_9PSED</name>
<dbReference type="Pfam" id="PF20178">
    <property type="entry name" value="ToxA_N"/>
    <property type="match status" value="2"/>
</dbReference>
<organism evidence="2 3">
    <name type="scientific">Pseudomonas gingeri</name>
    <dbReference type="NCBI Taxonomy" id="117681"/>
    <lineage>
        <taxon>Bacteria</taxon>
        <taxon>Pseudomonadati</taxon>
        <taxon>Pseudomonadota</taxon>
        <taxon>Gammaproteobacteria</taxon>
        <taxon>Pseudomonadales</taxon>
        <taxon>Pseudomonadaceae</taxon>
        <taxon>Pseudomonas</taxon>
    </lineage>
</organism>
<evidence type="ECO:0000313" key="2">
    <source>
        <dbReference type="EMBL" id="NWB49624.1"/>
    </source>
</evidence>
<comment type="caution">
    <text evidence="2">The sequence shown here is derived from an EMBL/GenBank/DDBJ whole genome shotgun (WGS) entry which is preliminary data.</text>
</comment>